<feature type="region of interest" description="Disordered" evidence="15">
    <location>
        <begin position="367"/>
        <end position="424"/>
    </location>
</feature>
<evidence type="ECO:0000256" key="16">
    <source>
        <dbReference type="SAM" id="Phobius"/>
    </source>
</evidence>
<dbReference type="InterPro" id="IPR052337">
    <property type="entry name" value="SAT4-like"/>
</dbReference>
<comment type="similarity">
    <text evidence="4">Belongs to the RBT5 family.</text>
</comment>
<organism evidence="19 20">
    <name type="scientific">Talaromyces marneffei (strain ATCC 18224 / CBS 334.59 / QM 7333)</name>
    <name type="common">Penicillium marneffei</name>
    <dbReference type="NCBI Taxonomy" id="441960"/>
    <lineage>
        <taxon>Eukaryota</taxon>
        <taxon>Fungi</taxon>
        <taxon>Dikarya</taxon>
        <taxon>Ascomycota</taxon>
        <taxon>Pezizomycotina</taxon>
        <taxon>Eurotiomycetes</taxon>
        <taxon>Eurotiomycetidae</taxon>
        <taxon>Eurotiales</taxon>
        <taxon>Trichocomaceae</taxon>
        <taxon>Talaromyces</taxon>
        <taxon>Talaromyces sect. Talaromyces</taxon>
    </lineage>
</organism>
<evidence type="ECO:0000256" key="3">
    <source>
        <dbReference type="ARBA" id="ARBA00004613"/>
    </source>
</evidence>
<feature type="binding site" description="axial binding residue" evidence="14">
    <location>
        <position position="46"/>
    </location>
    <ligand>
        <name>heme</name>
        <dbReference type="ChEBI" id="CHEBI:30413"/>
    </ligand>
    <ligandPart>
        <name>Fe</name>
        <dbReference type="ChEBI" id="CHEBI:18248"/>
    </ligandPart>
</feature>
<feature type="domain" description="CFEM" evidence="18">
    <location>
        <begin position="1"/>
        <end position="112"/>
    </location>
</feature>
<evidence type="ECO:0000256" key="15">
    <source>
        <dbReference type="SAM" id="MobiDB-lite"/>
    </source>
</evidence>
<dbReference type="OrthoDB" id="2496787at2759"/>
<evidence type="ECO:0000313" key="19">
    <source>
        <dbReference type="EMBL" id="EEA29078.1"/>
    </source>
</evidence>
<feature type="transmembrane region" description="Helical" evidence="16">
    <location>
        <begin position="131"/>
        <end position="150"/>
    </location>
</feature>
<keyword evidence="6" id="KW-0336">GPI-anchor</keyword>
<dbReference type="GO" id="GO:0046872">
    <property type="term" value="F:metal ion binding"/>
    <property type="evidence" value="ECO:0007669"/>
    <property type="project" value="UniProtKB-UniRule"/>
</dbReference>
<dbReference type="InterPro" id="IPR008427">
    <property type="entry name" value="Extracellular_membr_CFEM_dom"/>
</dbReference>
<evidence type="ECO:0000256" key="9">
    <source>
        <dbReference type="ARBA" id="ARBA00022989"/>
    </source>
</evidence>
<reference evidence="20" key="1">
    <citation type="journal article" date="2015" name="Genome Announc.">
        <title>Genome sequence of the AIDS-associated pathogen Penicillium marneffei (ATCC18224) and its near taxonomic relative Talaromyces stipitatus (ATCC10500).</title>
        <authorList>
            <person name="Nierman W.C."/>
            <person name="Fedorova-Abrams N.D."/>
            <person name="Andrianopoulos A."/>
        </authorList>
    </citation>
    <scope>NUCLEOTIDE SEQUENCE [LARGE SCALE GENOMIC DNA]</scope>
    <source>
        <strain evidence="20">ATCC 18224 / CBS 334.59 / QM 7333</strain>
    </source>
</reference>
<proteinExistence type="inferred from homology"/>
<dbReference type="Pfam" id="PF05730">
    <property type="entry name" value="CFEM"/>
    <property type="match status" value="1"/>
</dbReference>
<evidence type="ECO:0000256" key="6">
    <source>
        <dbReference type="ARBA" id="ARBA00022622"/>
    </source>
</evidence>
<evidence type="ECO:0000256" key="7">
    <source>
        <dbReference type="ARBA" id="ARBA00022692"/>
    </source>
</evidence>
<dbReference type="Pfam" id="PF20684">
    <property type="entry name" value="Fung_rhodopsin"/>
    <property type="match status" value="1"/>
</dbReference>
<evidence type="ECO:0000256" key="1">
    <source>
        <dbReference type="ARBA" id="ARBA00004141"/>
    </source>
</evidence>
<name>B6Q2Y0_TALMQ</name>
<feature type="signal peptide" evidence="17">
    <location>
        <begin position="1"/>
        <end position="19"/>
    </location>
</feature>
<evidence type="ECO:0000256" key="13">
    <source>
        <dbReference type="ARBA" id="ARBA00038359"/>
    </source>
</evidence>
<keyword evidence="11 14" id="KW-1015">Disulfide bond</keyword>
<comment type="similarity">
    <text evidence="13">Belongs to the SAT4 family.</text>
</comment>
<keyword evidence="20" id="KW-1185">Reference proteome</keyword>
<evidence type="ECO:0000256" key="2">
    <source>
        <dbReference type="ARBA" id="ARBA00004589"/>
    </source>
</evidence>
<dbReference type="PhylomeDB" id="B6Q2Y0"/>
<evidence type="ECO:0000256" key="11">
    <source>
        <dbReference type="ARBA" id="ARBA00023157"/>
    </source>
</evidence>
<dbReference type="PANTHER" id="PTHR33048:SF143">
    <property type="entry name" value="EXTRACELLULAR MEMBRANE PROTEIN CFEM DOMAIN-CONTAINING PROTEIN-RELATED"/>
    <property type="match status" value="1"/>
</dbReference>
<sequence>MKVVLSILAACSLAALSFASWLDELPTCAATCFENSLPLSHCPSQDLGCLCADTAFQGAVQLCIVNGTCTPKEILTTTNATYAACDLPSHDIRPVMVGIPATFGSLAIIFVLLRVYARVFINKFFAWDDRFIILALIFALPLNFLLFPMARTGMGKDIWTIPFDDLTQTLKDLYFAEAFYMISEMFTQLSILFFYLRVFDSILFRQFAIGISVFVICFGASNTFAMIFQCTPISFFWDGWTGEYAGTCININTFSWIRAAIEIIIDLTIISLPIPLLLSLKLNWHKKLQILSMFSVGFLITLVSILRLESLVRFSKSTNATYENAPAVYWSVLECDIAIVCACMPALRIVLGAIFPKYFGSNFNSVTGESRRTTRNEQQPTPKSDPEADPITKTMASWAVGSDDRSRTPSPVEMSNVESGENKR</sequence>
<evidence type="ECO:0000256" key="17">
    <source>
        <dbReference type="SAM" id="SignalP"/>
    </source>
</evidence>
<dbReference type="GO" id="GO:0098552">
    <property type="term" value="C:side of membrane"/>
    <property type="evidence" value="ECO:0007669"/>
    <property type="project" value="UniProtKB-KW"/>
</dbReference>
<feature type="transmembrane region" description="Helical" evidence="16">
    <location>
        <begin position="256"/>
        <end position="278"/>
    </location>
</feature>
<dbReference type="AlphaFoldDB" id="B6Q2Y0"/>
<keyword evidence="8 17" id="KW-0732">Signal</keyword>
<gene>
    <name evidence="19" type="ORF">PMAA_038600</name>
</gene>
<dbReference type="Proteomes" id="UP000001294">
    <property type="component" value="Unassembled WGS sequence"/>
</dbReference>
<keyword evidence="5" id="KW-0964">Secreted</keyword>
<keyword evidence="14" id="KW-0408">Iron</keyword>
<feature type="transmembrane region" description="Helical" evidence="16">
    <location>
        <begin position="208"/>
        <end position="236"/>
    </location>
</feature>
<dbReference type="InterPro" id="IPR049326">
    <property type="entry name" value="Rhodopsin_dom_fungi"/>
</dbReference>
<evidence type="ECO:0000256" key="4">
    <source>
        <dbReference type="ARBA" id="ARBA00010031"/>
    </source>
</evidence>
<evidence type="ECO:0000313" key="20">
    <source>
        <dbReference type="Proteomes" id="UP000001294"/>
    </source>
</evidence>
<evidence type="ECO:0000256" key="10">
    <source>
        <dbReference type="ARBA" id="ARBA00023136"/>
    </source>
</evidence>
<dbReference type="HOGENOM" id="CLU_028200_6_3_1"/>
<comment type="caution">
    <text evidence="14">Lacks conserved residue(s) required for the propagation of feature annotation.</text>
</comment>
<dbReference type="EMBL" id="DS995899">
    <property type="protein sequence ID" value="EEA29078.1"/>
    <property type="molecule type" value="Genomic_DNA"/>
</dbReference>
<evidence type="ECO:0000256" key="5">
    <source>
        <dbReference type="ARBA" id="ARBA00022525"/>
    </source>
</evidence>
<keyword evidence="14" id="KW-0479">Metal-binding</keyword>
<keyword evidence="10 16" id="KW-0472">Membrane</keyword>
<protein>
    <recommendedName>
        <fullName evidence="18">CFEM domain-containing protein</fullName>
    </recommendedName>
</protein>
<dbReference type="PANTHER" id="PTHR33048">
    <property type="entry name" value="PTH11-LIKE INTEGRAL MEMBRANE PROTEIN (AFU_ORTHOLOGUE AFUA_5G11245)"/>
    <property type="match status" value="1"/>
</dbReference>
<dbReference type="GO" id="GO:0005576">
    <property type="term" value="C:extracellular region"/>
    <property type="evidence" value="ECO:0007669"/>
    <property type="project" value="UniProtKB-SubCell"/>
</dbReference>
<feature type="transmembrane region" description="Helical" evidence="16">
    <location>
        <begin position="290"/>
        <end position="308"/>
    </location>
</feature>
<comment type="subcellular location">
    <subcellularLocation>
        <location evidence="2">Membrane</location>
        <topology evidence="2">Lipid-anchor</topology>
        <topology evidence="2">GPI-anchor</topology>
    </subcellularLocation>
    <subcellularLocation>
        <location evidence="1">Membrane</location>
        <topology evidence="1">Multi-pass membrane protein</topology>
    </subcellularLocation>
    <subcellularLocation>
        <location evidence="3">Secreted</location>
    </subcellularLocation>
</comment>
<keyword evidence="9 16" id="KW-1133">Transmembrane helix</keyword>
<feature type="transmembrane region" description="Helical" evidence="16">
    <location>
        <begin position="95"/>
        <end position="119"/>
    </location>
</feature>
<keyword evidence="12" id="KW-0449">Lipoprotein</keyword>
<evidence type="ECO:0000259" key="18">
    <source>
        <dbReference type="PROSITE" id="PS52012"/>
    </source>
</evidence>
<evidence type="ECO:0000256" key="8">
    <source>
        <dbReference type="ARBA" id="ARBA00022729"/>
    </source>
</evidence>
<feature type="transmembrane region" description="Helical" evidence="16">
    <location>
        <begin position="178"/>
        <end position="196"/>
    </location>
</feature>
<feature type="transmembrane region" description="Helical" evidence="16">
    <location>
        <begin position="328"/>
        <end position="351"/>
    </location>
</feature>
<keyword evidence="14" id="KW-0349">Heme</keyword>
<dbReference type="SMART" id="SM00747">
    <property type="entry name" value="CFEM"/>
    <property type="match status" value="1"/>
</dbReference>
<keyword evidence="7 16" id="KW-0812">Transmembrane</keyword>
<keyword evidence="6" id="KW-0325">Glycoprotein</keyword>
<dbReference type="VEuPathDB" id="FungiDB:PMAA_038600"/>
<feature type="disulfide bond" evidence="14">
    <location>
        <begin position="32"/>
        <end position="63"/>
    </location>
</feature>
<feature type="disulfide bond" evidence="14">
    <location>
        <begin position="42"/>
        <end position="49"/>
    </location>
</feature>
<evidence type="ECO:0000256" key="14">
    <source>
        <dbReference type="PROSITE-ProRule" id="PRU01356"/>
    </source>
</evidence>
<accession>B6Q2Y0</accession>
<evidence type="ECO:0000256" key="12">
    <source>
        <dbReference type="ARBA" id="ARBA00023288"/>
    </source>
</evidence>
<feature type="chain" id="PRO_5002845332" description="CFEM domain-containing protein" evidence="17">
    <location>
        <begin position="20"/>
        <end position="424"/>
    </location>
</feature>
<dbReference type="PROSITE" id="PS52012">
    <property type="entry name" value="CFEM"/>
    <property type="match status" value="1"/>
</dbReference>